<dbReference type="AlphaFoldDB" id="A0A8K0DB75"/>
<reference evidence="2" key="1">
    <citation type="submission" date="2019-08" db="EMBL/GenBank/DDBJ databases">
        <title>The genome of the North American firefly Photinus pyralis.</title>
        <authorList>
            <consortium name="Photinus pyralis genome working group"/>
            <person name="Fallon T.R."/>
            <person name="Sander Lower S.E."/>
            <person name="Weng J.-K."/>
        </authorList>
    </citation>
    <scope>NUCLEOTIDE SEQUENCE</scope>
    <source>
        <strain evidence="2">TRF0915ILg1</strain>
        <tissue evidence="2">Whole body</tissue>
    </source>
</reference>
<dbReference type="PANTHER" id="PTHR31649">
    <property type="entry name" value="AGAP009604-PA"/>
    <property type="match status" value="1"/>
</dbReference>
<comment type="caution">
    <text evidence="2">The sequence shown here is derived from an EMBL/GenBank/DDBJ whole genome shotgun (WGS) entry which is preliminary data.</text>
</comment>
<evidence type="ECO:0000313" key="2">
    <source>
        <dbReference type="EMBL" id="KAF2899812.1"/>
    </source>
</evidence>
<evidence type="ECO:0000256" key="1">
    <source>
        <dbReference type="SAM" id="SignalP"/>
    </source>
</evidence>
<gene>
    <name evidence="2" type="ORF">ILUMI_06375</name>
</gene>
<dbReference type="InterPro" id="IPR006616">
    <property type="entry name" value="DM9_repeat"/>
</dbReference>
<feature type="signal peptide" evidence="1">
    <location>
        <begin position="1"/>
        <end position="18"/>
    </location>
</feature>
<keyword evidence="1" id="KW-0732">Signal</keyword>
<dbReference type="SMART" id="SM00696">
    <property type="entry name" value="DM9"/>
    <property type="match status" value="2"/>
</dbReference>
<name>A0A8K0DB75_IGNLU</name>
<keyword evidence="3" id="KW-1185">Reference proteome</keyword>
<dbReference type="OrthoDB" id="6767006at2759"/>
<sequence length="363" mass="41643">MVLTRVLMFYLFVPFLLAQEGYYWRFYTGNTPSDALEPGKDDNHEAIYVGMTKHENFTLLPGTIYPRQKKVVYEYGLAEHNADIDVLILCTKDEEQFQWDKVHMGMTISQVTKNNKLQMVLAGSDRSRLLYVGRTTIPRSQTVIGKILVINDTLDFMWVAQGGEGWSVKDYEVLLYDPRVTVRTECYYWRFYTGNTPSDALKSGKDDNNEAIYVGMTKHENLTLLPGTIYPRQKKVVYEYGFAGHSSDIDVLILCAKPESRFQWDKVHKDMKVAQVTKNNTLQMVLAGSEKGYPFYVGRTTIPRNQTVIGKAWANGDVVGFMHYTESGKGWAIMDYEVLLYDPTFIVGTGCFRNYININIFND</sequence>
<proteinExistence type="predicted"/>
<feature type="chain" id="PRO_5035435505" evidence="1">
    <location>
        <begin position="19"/>
        <end position="363"/>
    </location>
</feature>
<dbReference type="Pfam" id="PF11901">
    <property type="entry name" value="DM9"/>
    <property type="match status" value="2"/>
</dbReference>
<dbReference type="PANTHER" id="PTHR31649:SF10">
    <property type="entry name" value="IP19903P-RELATED"/>
    <property type="match status" value="1"/>
</dbReference>
<dbReference type="Proteomes" id="UP000801492">
    <property type="component" value="Unassembled WGS sequence"/>
</dbReference>
<accession>A0A8K0DB75</accession>
<evidence type="ECO:0000313" key="3">
    <source>
        <dbReference type="Proteomes" id="UP000801492"/>
    </source>
</evidence>
<organism evidence="2 3">
    <name type="scientific">Ignelater luminosus</name>
    <name type="common">Cucubano</name>
    <name type="synonym">Pyrophorus luminosus</name>
    <dbReference type="NCBI Taxonomy" id="2038154"/>
    <lineage>
        <taxon>Eukaryota</taxon>
        <taxon>Metazoa</taxon>
        <taxon>Ecdysozoa</taxon>
        <taxon>Arthropoda</taxon>
        <taxon>Hexapoda</taxon>
        <taxon>Insecta</taxon>
        <taxon>Pterygota</taxon>
        <taxon>Neoptera</taxon>
        <taxon>Endopterygota</taxon>
        <taxon>Coleoptera</taxon>
        <taxon>Polyphaga</taxon>
        <taxon>Elateriformia</taxon>
        <taxon>Elateroidea</taxon>
        <taxon>Elateridae</taxon>
        <taxon>Agrypninae</taxon>
        <taxon>Pyrophorini</taxon>
        <taxon>Ignelater</taxon>
    </lineage>
</organism>
<dbReference type="EMBL" id="VTPC01002620">
    <property type="protein sequence ID" value="KAF2899812.1"/>
    <property type="molecule type" value="Genomic_DNA"/>
</dbReference>
<protein>
    <submittedName>
        <fullName evidence="2">Uncharacterized protein</fullName>
    </submittedName>
</protein>